<feature type="compositionally biased region" description="Basic and acidic residues" evidence="1">
    <location>
        <begin position="1"/>
        <end position="12"/>
    </location>
</feature>
<reference evidence="2 3" key="1">
    <citation type="journal article" date="2010" name="ISME J.">
        <title>Fine-scale evolution: genomic, phenotypic and ecological differentiation in two coexisting Salinibacter ruber strains.</title>
        <authorList>
            <person name="Pena A."/>
            <person name="Teeling H."/>
            <person name="Huerta-Cepas J."/>
            <person name="Santos F."/>
            <person name="Yarza P."/>
            <person name="Brito-Echeverria J."/>
            <person name="Lucio M."/>
            <person name="Schmitt-Kopplin P."/>
            <person name="Meseguer I."/>
            <person name="Schenowitz C."/>
            <person name="Dossat C."/>
            <person name="Barbe V."/>
            <person name="Dopazo J."/>
            <person name="Rossello-Mora R."/>
            <person name="Schuler M."/>
            <person name="Glockner F.O."/>
            <person name="Amann R."/>
            <person name="Gabaldon T."/>
            <person name="Anton J."/>
        </authorList>
    </citation>
    <scope>NUCLEOTIDE SEQUENCE [LARGE SCALE GENOMIC DNA]</scope>
    <source>
        <strain evidence="2 3">M8</strain>
    </source>
</reference>
<organism evidence="2 3">
    <name type="scientific">Salinibacter ruber (strain M8)</name>
    <dbReference type="NCBI Taxonomy" id="761659"/>
    <lineage>
        <taxon>Bacteria</taxon>
        <taxon>Pseudomonadati</taxon>
        <taxon>Rhodothermota</taxon>
        <taxon>Rhodothermia</taxon>
        <taxon>Rhodothermales</taxon>
        <taxon>Salinibacteraceae</taxon>
        <taxon>Salinibacter</taxon>
    </lineage>
</organism>
<protein>
    <submittedName>
        <fullName evidence="2">Uncharacterized protein</fullName>
    </submittedName>
</protein>
<feature type="compositionally biased region" description="Basic residues" evidence="1">
    <location>
        <begin position="20"/>
        <end position="29"/>
    </location>
</feature>
<sequence length="149" mass="16360">MGGGAGRDRDWRPVALGGGRGRRSRSPRARLIRGGLRAEGCVGRAMGAIRTCTDAQRRASSPFRPCPPRRPALLGGPLGGVHHLRPRNEPRDHDAGRCRRREPFSQLVVRLETPSPTVTTPINGIACHITWKLRCGGRENANRSADRYK</sequence>
<dbReference type="AlphaFoldDB" id="D5HAL2"/>
<dbReference type="EMBL" id="FP565814">
    <property type="protein sequence ID" value="CBH25067.1"/>
    <property type="molecule type" value="Genomic_DNA"/>
</dbReference>
<proteinExistence type="predicted"/>
<accession>D5HAL2</accession>
<feature type="region of interest" description="Disordered" evidence="1">
    <location>
        <begin position="1"/>
        <end position="29"/>
    </location>
</feature>
<feature type="region of interest" description="Disordered" evidence="1">
    <location>
        <begin position="56"/>
        <end position="100"/>
    </location>
</feature>
<evidence type="ECO:0000313" key="2">
    <source>
        <dbReference type="EMBL" id="CBH25067.1"/>
    </source>
</evidence>
<dbReference type="Proteomes" id="UP000000933">
    <property type="component" value="Chromosome"/>
</dbReference>
<evidence type="ECO:0000256" key="1">
    <source>
        <dbReference type="SAM" id="MobiDB-lite"/>
    </source>
</evidence>
<name>D5HAL2_SALRM</name>
<reference evidence="3" key="2">
    <citation type="submission" date="2010-04" db="EMBL/GenBank/DDBJ databases">
        <title>Genome sequence of Salinibacter ruber M8.</title>
        <authorList>
            <consortium name="Genoscope"/>
        </authorList>
    </citation>
    <scope>NUCLEOTIDE SEQUENCE [LARGE SCALE GENOMIC DNA]</scope>
    <source>
        <strain evidence="3">M8</strain>
    </source>
</reference>
<dbReference type="HOGENOM" id="CLU_1748357_0_0_10"/>
<dbReference type="KEGG" id="srm:SRM_02146"/>
<evidence type="ECO:0000313" key="3">
    <source>
        <dbReference type="Proteomes" id="UP000000933"/>
    </source>
</evidence>
<feature type="compositionally biased region" description="Basic and acidic residues" evidence="1">
    <location>
        <begin position="86"/>
        <end position="100"/>
    </location>
</feature>
<gene>
    <name evidence="2" type="ordered locus">SRM_02146</name>
</gene>